<protein>
    <recommendedName>
        <fullName evidence="2">VWFA domain-containing protein</fullName>
    </recommendedName>
</protein>
<dbReference type="OrthoDB" id="7522752at2"/>
<name>A0A2S0N6D3_9HYPH</name>
<dbReference type="Pfam" id="PF13400">
    <property type="entry name" value="Tad"/>
    <property type="match status" value="1"/>
</dbReference>
<keyword evidence="1" id="KW-0812">Transmembrane</keyword>
<dbReference type="EMBL" id="CP027668">
    <property type="protein sequence ID" value="AVO43712.1"/>
    <property type="molecule type" value="Genomic_DNA"/>
</dbReference>
<gene>
    <name evidence="3" type="ORF">C6569_00690</name>
</gene>
<proteinExistence type="predicted"/>
<dbReference type="CDD" id="cd00198">
    <property type="entry name" value="vWFA"/>
    <property type="match status" value="1"/>
</dbReference>
<dbReference type="InterPro" id="IPR028087">
    <property type="entry name" value="Tad_N"/>
</dbReference>
<dbReference type="InterPro" id="IPR002035">
    <property type="entry name" value="VWF_A"/>
</dbReference>
<dbReference type="Proteomes" id="UP000237889">
    <property type="component" value="Chromosome"/>
</dbReference>
<evidence type="ECO:0000313" key="4">
    <source>
        <dbReference type="Proteomes" id="UP000237889"/>
    </source>
</evidence>
<keyword evidence="1" id="KW-0472">Membrane</keyword>
<evidence type="ECO:0000256" key="1">
    <source>
        <dbReference type="SAM" id="Phobius"/>
    </source>
</evidence>
<keyword evidence="4" id="KW-1185">Reference proteome</keyword>
<organism evidence="3 4">
    <name type="scientific">Phreatobacter cathodiphilus</name>
    <dbReference type="NCBI Taxonomy" id="1868589"/>
    <lineage>
        <taxon>Bacteria</taxon>
        <taxon>Pseudomonadati</taxon>
        <taxon>Pseudomonadota</taxon>
        <taxon>Alphaproteobacteria</taxon>
        <taxon>Hyphomicrobiales</taxon>
        <taxon>Phreatobacteraceae</taxon>
        <taxon>Phreatobacter</taxon>
    </lineage>
</organism>
<feature type="transmembrane region" description="Helical" evidence="1">
    <location>
        <begin position="21"/>
        <end position="44"/>
    </location>
</feature>
<dbReference type="PROSITE" id="PS50234">
    <property type="entry name" value="VWFA"/>
    <property type="match status" value="1"/>
</dbReference>
<feature type="domain" description="VWFA" evidence="2">
    <location>
        <begin position="150"/>
        <end position="479"/>
    </location>
</feature>
<evidence type="ECO:0000313" key="3">
    <source>
        <dbReference type="EMBL" id="AVO43712.1"/>
    </source>
</evidence>
<dbReference type="RefSeq" id="WP_106747042.1">
    <property type="nucleotide sequence ID" value="NZ_CP027668.1"/>
</dbReference>
<accession>A0A2S0N6D3</accession>
<evidence type="ECO:0000259" key="2">
    <source>
        <dbReference type="PROSITE" id="PS50234"/>
    </source>
</evidence>
<dbReference type="InterPro" id="IPR036465">
    <property type="entry name" value="vWFA_dom_sf"/>
</dbReference>
<reference evidence="3 4" key="1">
    <citation type="submission" date="2018-03" db="EMBL/GenBank/DDBJ databases">
        <title>Genome sequencing of Phreatobacter sp.</title>
        <authorList>
            <person name="Kim S.-J."/>
            <person name="Heo J."/>
            <person name="Kwon S.-W."/>
        </authorList>
    </citation>
    <scope>NUCLEOTIDE SEQUENCE [LARGE SCALE GENOMIC DNA]</scope>
    <source>
        <strain evidence="3 4">S-12</strain>
    </source>
</reference>
<dbReference type="Gene3D" id="3.40.50.410">
    <property type="entry name" value="von Willebrand factor, type A domain"/>
    <property type="match status" value="1"/>
</dbReference>
<sequence length="490" mass="52472">MSPKVLRQTLTAFLGNARRDTSGVVAVLFAICAVPLLLAVGVGIDFSRLSAARTAAQSAADAAALAAASSRLETETSMKLVADGHATANLRGTNADGSRVTQFAYRPDQREVTLKVSGTIDTTFMALAGIQRLDYEAEARAIRGLNGKTELVLVLDNTWSMSGDKLVALKQSAEELVTTLKQDPDADVKIGVVPYADYVNVGTANRNASWLSVPADYDVTSQRTCVTKTTRSVCTRGAARTCTRVIDGRSETYDCTPSTCRDETVPPYQSCSGGGTTRYRWYGCVGSRTTGTLRLNDTQPSVRYPGYLATSQNCLNPIVPLTSSQSTVTTAIRGMVVNIGNYKPSTYIPAGLIWGLNVLSPGAPFAEGAAYDPANRRPRKVMVLMTDGANTLRFNAADGRHLAPNGNAANQASQIAQTYTDMNAICTYAKQQNIEIFTVAFDISNDPTASAAMRNCATSPAHAFDARDRQSLSDVFKNIALSLQNVRITR</sequence>
<keyword evidence="1" id="KW-1133">Transmembrane helix</keyword>
<dbReference type="AlphaFoldDB" id="A0A2S0N6D3"/>
<dbReference type="KEGG" id="phr:C6569_00690"/>
<dbReference type="SUPFAM" id="SSF53300">
    <property type="entry name" value="vWA-like"/>
    <property type="match status" value="1"/>
</dbReference>